<dbReference type="CDD" id="cd00170">
    <property type="entry name" value="SEC14"/>
    <property type="match status" value="1"/>
</dbReference>
<accession>A0A2J8AKD0</accession>
<dbReference type="PROSITE" id="PS50191">
    <property type="entry name" value="CRAL_TRIO"/>
    <property type="match status" value="1"/>
</dbReference>
<sequence length="611" mass="64780">MNPLVPCCVLTPRLRRPQSTTPQMVEAELASGKAYVHTGTDKYGRPAIVIRTKLHKTGQYPITGSKRLAAYLIDTAIARIPPGGEQIVGIFDLRGFTFASNADFQFAAFMVRNGVAQAGLVAVVEAFFEFYPRRVGQVLFVDAPWVFFPAWEVIKPLMRKYAALSTSPALLTARELRPVVRAVAGSPQSFGLRAAPLRHYLSIMSDSDEESCSSEGSDSLDDLDDVPLNVARPNGRYEQSDPPTPMTSRAPASGFSRLGPSFTLKLPLPVPDDRGVRSPEAEGGLSGMRSEPTYMPETSRGRPSPSLSLALTAGRSTSAAYASEDAAGPRSRRGPPLKPPMLHLSNPASASPVPSTTPMNAFGEASGAAGEGPGSGEPHSAAPLRIELVSSAFVLQSTSTSTAAGGGHQGMQASTSERVAESCSTRLGIAQSDLRFFELRPLEAGAIPDGCNHVGVMIAGSIAIVPNLTLPVPLSAPALAAFSLSALEDMLARSKRDAQLVSMLEAAHQHSAQHAGEAKQHAERAASQAAELSELKERLRGMEQENQHLREQLQRTDEHRHLLSGTIRTIKKEFEDLKGSVGGGVEALGAQQLSLQHLSLGPGGQAGGTGR</sequence>
<evidence type="ECO:0000313" key="3">
    <source>
        <dbReference type="EMBL" id="PNH12969.1"/>
    </source>
</evidence>
<dbReference type="Pfam" id="PF00650">
    <property type="entry name" value="CRAL_TRIO"/>
    <property type="match status" value="1"/>
</dbReference>
<keyword evidence="4" id="KW-1185">Reference proteome</keyword>
<feature type="compositionally biased region" description="Acidic residues" evidence="1">
    <location>
        <begin position="208"/>
        <end position="225"/>
    </location>
</feature>
<reference evidence="3 4" key="1">
    <citation type="journal article" date="2017" name="Mol. Biol. Evol.">
        <title>The 4-celled Tetrabaena socialis nuclear genome reveals the essential components for genetic control of cell number at the origin of multicellularity in the volvocine lineage.</title>
        <authorList>
            <person name="Featherston J."/>
            <person name="Arakaki Y."/>
            <person name="Hanschen E.R."/>
            <person name="Ferris P.J."/>
            <person name="Michod R.E."/>
            <person name="Olson B.J.S.C."/>
            <person name="Nozaki H."/>
            <person name="Durand P.M."/>
        </authorList>
    </citation>
    <scope>NUCLEOTIDE SEQUENCE [LARGE SCALE GENOMIC DNA]</scope>
    <source>
        <strain evidence="3 4">NIES-571</strain>
    </source>
</reference>
<dbReference type="Gene3D" id="3.40.525.10">
    <property type="entry name" value="CRAL-TRIO lipid binding domain"/>
    <property type="match status" value="1"/>
</dbReference>
<proteinExistence type="predicted"/>
<protein>
    <submittedName>
        <fullName evidence="3">CRAL-TRIO domain-containing protein C3H8.02</fullName>
    </submittedName>
</protein>
<dbReference type="PANTHER" id="PTHR47556:SF1">
    <property type="entry name" value="SEC14P-LIKE PHOSPHATIDYLINOSITOL TRANSFER FAMILY PROTEIN"/>
    <property type="match status" value="1"/>
</dbReference>
<feature type="compositionally biased region" description="Low complexity" evidence="1">
    <location>
        <begin position="345"/>
        <end position="368"/>
    </location>
</feature>
<dbReference type="OrthoDB" id="542671at2759"/>
<dbReference type="Proteomes" id="UP000236333">
    <property type="component" value="Unassembled WGS sequence"/>
</dbReference>
<name>A0A2J8AKD0_9CHLO</name>
<dbReference type="InterPro" id="IPR001251">
    <property type="entry name" value="CRAL-TRIO_dom"/>
</dbReference>
<evidence type="ECO:0000259" key="2">
    <source>
        <dbReference type="PROSITE" id="PS50191"/>
    </source>
</evidence>
<feature type="compositionally biased region" description="Polar residues" evidence="1">
    <location>
        <begin position="305"/>
        <end position="320"/>
    </location>
</feature>
<evidence type="ECO:0000256" key="1">
    <source>
        <dbReference type="SAM" id="MobiDB-lite"/>
    </source>
</evidence>
<dbReference type="AlphaFoldDB" id="A0A2J8AKD0"/>
<dbReference type="EMBL" id="PGGS01000001">
    <property type="protein sequence ID" value="PNH12969.1"/>
    <property type="molecule type" value="Genomic_DNA"/>
</dbReference>
<dbReference type="SUPFAM" id="SSF52087">
    <property type="entry name" value="CRAL/TRIO domain"/>
    <property type="match status" value="1"/>
</dbReference>
<feature type="compositionally biased region" description="Basic and acidic residues" evidence="1">
    <location>
        <begin position="271"/>
        <end position="280"/>
    </location>
</feature>
<evidence type="ECO:0000313" key="4">
    <source>
        <dbReference type="Proteomes" id="UP000236333"/>
    </source>
</evidence>
<comment type="caution">
    <text evidence="3">The sequence shown here is derived from an EMBL/GenBank/DDBJ whole genome shotgun (WGS) entry which is preliminary data.</text>
</comment>
<dbReference type="PANTHER" id="PTHR47556">
    <property type="entry name" value="SEC14P-LIKE PHOSPHATIDYLINOSITOL TRANSFER FAMILY PROTEIN"/>
    <property type="match status" value="1"/>
</dbReference>
<feature type="region of interest" description="Disordered" evidence="1">
    <location>
        <begin position="208"/>
        <end position="381"/>
    </location>
</feature>
<feature type="domain" description="CRAL-TRIO" evidence="2">
    <location>
        <begin position="25"/>
        <end position="198"/>
    </location>
</feature>
<feature type="region of interest" description="Disordered" evidence="1">
    <location>
        <begin position="507"/>
        <end position="529"/>
    </location>
</feature>
<gene>
    <name evidence="3" type="ORF">TSOC_000015</name>
</gene>
<organism evidence="3 4">
    <name type="scientific">Tetrabaena socialis</name>
    <dbReference type="NCBI Taxonomy" id="47790"/>
    <lineage>
        <taxon>Eukaryota</taxon>
        <taxon>Viridiplantae</taxon>
        <taxon>Chlorophyta</taxon>
        <taxon>core chlorophytes</taxon>
        <taxon>Chlorophyceae</taxon>
        <taxon>CS clade</taxon>
        <taxon>Chlamydomonadales</taxon>
        <taxon>Tetrabaenaceae</taxon>
        <taxon>Tetrabaena</taxon>
    </lineage>
</organism>
<dbReference type="InterPro" id="IPR036865">
    <property type="entry name" value="CRAL-TRIO_dom_sf"/>
</dbReference>